<dbReference type="Proteomes" id="UP001189429">
    <property type="component" value="Unassembled WGS sequence"/>
</dbReference>
<feature type="non-terminal residue" evidence="1">
    <location>
        <position position="1"/>
    </location>
</feature>
<reference evidence="1" key="1">
    <citation type="submission" date="2023-10" db="EMBL/GenBank/DDBJ databases">
        <authorList>
            <person name="Chen Y."/>
            <person name="Shah S."/>
            <person name="Dougan E. K."/>
            <person name="Thang M."/>
            <person name="Chan C."/>
        </authorList>
    </citation>
    <scope>NUCLEOTIDE SEQUENCE [LARGE SCALE GENOMIC DNA]</scope>
</reference>
<organism evidence="1 2">
    <name type="scientific">Prorocentrum cordatum</name>
    <dbReference type="NCBI Taxonomy" id="2364126"/>
    <lineage>
        <taxon>Eukaryota</taxon>
        <taxon>Sar</taxon>
        <taxon>Alveolata</taxon>
        <taxon>Dinophyceae</taxon>
        <taxon>Prorocentrales</taxon>
        <taxon>Prorocentraceae</taxon>
        <taxon>Prorocentrum</taxon>
    </lineage>
</organism>
<proteinExistence type="predicted"/>
<sequence length="62" mass="6632">PAWAAPARRRAGVAMCAGGPQDVTDLFGMRSRELKAFLSSKGVAVDDCYDAESLMERAAETQ</sequence>
<evidence type="ECO:0000313" key="2">
    <source>
        <dbReference type="Proteomes" id="UP001189429"/>
    </source>
</evidence>
<dbReference type="EMBL" id="CAUYUJ010017434">
    <property type="protein sequence ID" value="CAK0874785.1"/>
    <property type="molecule type" value="Genomic_DNA"/>
</dbReference>
<dbReference type="InterPro" id="IPR036361">
    <property type="entry name" value="SAP_dom_sf"/>
</dbReference>
<name>A0ABN9VN38_9DINO</name>
<accession>A0ABN9VN38</accession>
<gene>
    <name evidence="1" type="ORF">PCOR1329_LOCUS59591</name>
</gene>
<comment type="caution">
    <text evidence="1">The sequence shown here is derived from an EMBL/GenBank/DDBJ whole genome shotgun (WGS) entry which is preliminary data.</text>
</comment>
<protein>
    <submittedName>
        <fullName evidence="1">Uncharacterized protein</fullName>
    </submittedName>
</protein>
<keyword evidence="2" id="KW-1185">Reference proteome</keyword>
<dbReference type="SUPFAM" id="SSF68906">
    <property type="entry name" value="SAP domain"/>
    <property type="match status" value="1"/>
</dbReference>
<feature type="non-terminal residue" evidence="1">
    <location>
        <position position="62"/>
    </location>
</feature>
<evidence type="ECO:0000313" key="1">
    <source>
        <dbReference type="EMBL" id="CAK0874785.1"/>
    </source>
</evidence>